<dbReference type="Pfam" id="PF14350">
    <property type="entry name" value="Beta_protein"/>
    <property type="match status" value="1"/>
</dbReference>
<comment type="caution">
    <text evidence="1">The sequence shown here is derived from an EMBL/GenBank/DDBJ whole genome shotgun (WGS) entry which is preliminary data.</text>
</comment>
<dbReference type="EMBL" id="VITH01000019">
    <property type="protein sequence ID" value="TWA76409.1"/>
    <property type="molecule type" value="Genomic_DNA"/>
</dbReference>
<proteinExistence type="predicted"/>
<sequence>MPPWESNCRRYFPIIHVLQADLKGFSQLPASDGERLCPIIPLAQANGAHRFDNTLRKVREAISGKSNRFIADLADDLGQSLPIGDMKDVHRDLQRLASSANSYAEWRKFICENEDMVPTIRIGAATADHELDAQVDDFLKLERGIVIRYRPRRQGAIIPKIQHVIRRIAREKALGSLLIVVDLEDIRESLTPSAVAEAIITDCAVAAGGHEIIAATAATSFPTGFNGVATEVNEYPIVERQLNNSVASTMRDSNVRVLYSDYASARIRVKEQRGGTGYPRIDYAVKSSWYSNRQKDGLDGADGYKAAAESIIDCDGWIEELDIYGANMIREASEGVLEKRAYAKFWVGVRINLHLHAQARYHDSSEELIEAAKEDDWDD</sequence>
<accession>A0A560BV98</accession>
<evidence type="ECO:0000313" key="1">
    <source>
        <dbReference type="EMBL" id="TWA76409.1"/>
    </source>
</evidence>
<dbReference type="RefSeq" id="WP_145690038.1">
    <property type="nucleotide sequence ID" value="NZ_VITH01000019.1"/>
</dbReference>
<dbReference type="Proteomes" id="UP000318529">
    <property type="component" value="Unassembled WGS sequence"/>
</dbReference>
<dbReference type="AlphaFoldDB" id="A0A560BV98"/>
<evidence type="ECO:0000313" key="2">
    <source>
        <dbReference type="Proteomes" id="UP000318529"/>
    </source>
</evidence>
<reference evidence="1 2" key="1">
    <citation type="submission" date="2019-06" db="EMBL/GenBank/DDBJ databases">
        <title>Genomic Encyclopedia of Type Strains, Phase IV (KMG-V): Genome sequencing to study the core and pangenomes of soil and plant-associated prokaryotes.</title>
        <authorList>
            <person name="Whitman W."/>
        </authorList>
    </citation>
    <scope>NUCLEOTIDE SEQUENCE [LARGE SCALE GENOMIC DNA]</scope>
    <source>
        <strain evidence="1 2">BR 11650</strain>
    </source>
</reference>
<organism evidence="1 2">
    <name type="scientific">Azospirillum brasilense</name>
    <dbReference type="NCBI Taxonomy" id="192"/>
    <lineage>
        <taxon>Bacteria</taxon>
        <taxon>Pseudomonadati</taxon>
        <taxon>Pseudomonadota</taxon>
        <taxon>Alphaproteobacteria</taxon>
        <taxon>Rhodospirillales</taxon>
        <taxon>Azospirillaceae</taxon>
        <taxon>Azospirillum</taxon>
    </lineage>
</organism>
<name>A0A560BV98_AZOBR</name>
<gene>
    <name evidence="1" type="ORF">FBZ83_11960</name>
</gene>
<dbReference type="InterPro" id="IPR025683">
    <property type="entry name" value="Protein_beta"/>
</dbReference>
<protein>
    <submittedName>
        <fullName evidence="1">T4 beta protein</fullName>
    </submittedName>
</protein>